<dbReference type="EMBL" id="CP041677">
    <property type="protein sequence ID" value="QDR73709.1"/>
    <property type="molecule type" value="Genomic_DNA"/>
</dbReference>
<gene>
    <name evidence="2" type="ORF">FOD75_11515</name>
</gene>
<accession>A0A517D8N6</accession>
<evidence type="ECO:0000313" key="3">
    <source>
        <dbReference type="Proteomes" id="UP000316394"/>
    </source>
</evidence>
<evidence type="ECO:0000256" key="1">
    <source>
        <dbReference type="SAM" id="Phobius"/>
    </source>
</evidence>
<keyword evidence="2" id="KW-0614">Plasmid</keyword>
<geneLocation type="plasmid" evidence="2 3">
    <name>unnamed</name>
</geneLocation>
<keyword evidence="1" id="KW-0812">Transmembrane</keyword>
<dbReference type="AlphaFoldDB" id="A0A517D8N6"/>
<sequence>MLRIKRDFIKLAVKWGALLLVGGIFLGIVMFFLNLFFSSSKVAEVVNPTIQAEASLFEIGQGNTFF</sequence>
<feature type="transmembrane region" description="Helical" evidence="1">
    <location>
        <begin position="12"/>
        <end position="37"/>
    </location>
</feature>
<keyword evidence="1" id="KW-0472">Membrane</keyword>
<name>A0A517D8N6_LIMRT</name>
<keyword evidence="1" id="KW-1133">Transmembrane helix</keyword>
<dbReference type="RefSeq" id="WP_144228058.1">
    <property type="nucleotide sequence ID" value="NZ_CP041677.1"/>
</dbReference>
<organism evidence="2 3">
    <name type="scientific">Limosilactobacillus reuteri</name>
    <name type="common">Lactobacillus reuteri</name>
    <dbReference type="NCBI Taxonomy" id="1598"/>
    <lineage>
        <taxon>Bacteria</taxon>
        <taxon>Bacillati</taxon>
        <taxon>Bacillota</taxon>
        <taxon>Bacilli</taxon>
        <taxon>Lactobacillales</taxon>
        <taxon>Lactobacillaceae</taxon>
        <taxon>Limosilactobacillus</taxon>
    </lineage>
</organism>
<proteinExistence type="predicted"/>
<evidence type="ECO:0000313" key="2">
    <source>
        <dbReference type="EMBL" id="QDR73709.1"/>
    </source>
</evidence>
<reference evidence="2 3" key="1">
    <citation type="submission" date="2019-07" db="EMBL/GenBank/DDBJ databases">
        <title>Gastrointestinal microbiota of Peromyscus leucopus, the white-footed mouse.</title>
        <authorList>
            <person name="Milovic A."/>
            <person name="Bassam K."/>
            <person name="Barbour A.G."/>
        </authorList>
    </citation>
    <scope>NUCLEOTIDE SEQUENCE [LARGE SCALE GENOMIC DNA]</scope>
    <source>
        <strain evidence="2 3">LL7</strain>
        <plasmid evidence="2 3">unnamed</plasmid>
    </source>
</reference>
<protein>
    <submittedName>
        <fullName evidence="2">Uncharacterized protein</fullName>
    </submittedName>
</protein>
<dbReference type="Proteomes" id="UP000316394">
    <property type="component" value="Plasmid unnamed"/>
</dbReference>